<evidence type="ECO:0000256" key="2">
    <source>
        <dbReference type="ARBA" id="ARBA00022898"/>
    </source>
</evidence>
<dbReference type="Gene3D" id="3.90.1150.10">
    <property type="entry name" value="Aspartate Aminotransferase, domain 1"/>
    <property type="match status" value="1"/>
</dbReference>
<dbReference type="InterPro" id="IPR005814">
    <property type="entry name" value="Aminotrans_3"/>
</dbReference>
<name>A0ABS5RGV7_9MYCO</name>
<dbReference type="PANTHER" id="PTHR43713:SF3">
    <property type="entry name" value="GLUTAMATE-1-SEMIALDEHYDE 2,1-AMINOMUTASE 1, CHLOROPLASTIC-RELATED"/>
    <property type="match status" value="1"/>
</dbReference>
<feature type="compositionally biased region" description="Low complexity" evidence="4">
    <location>
        <begin position="452"/>
        <end position="461"/>
    </location>
</feature>
<feature type="region of interest" description="Disordered" evidence="4">
    <location>
        <begin position="451"/>
        <end position="485"/>
    </location>
</feature>
<comment type="cofactor">
    <cofactor evidence="1">
        <name>pyridoxal 5'-phosphate</name>
        <dbReference type="ChEBI" id="CHEBI:597326"/>
    </cofactor>
</comment>
<dbReference type="RefSeq" id="WP_214092391.1">
    <property type="nucleotide sequence ID" value="NZ_JAHCLR010000012.1"/>
</dbReference>
<comment type="caution">
    <text evidence="5">The sequence shown here is derived from an EMBL/GenBank/DDBJ whole genome shotgun (WGS) entry which is preliminary data.</text>
</comment>
<organism evidence="5 6">
    <name type="scientific">Mycolicibacter acidiphilus</name>
    <dbReference type="NCBI Taxonomy" id="2835306"/>
    <lineage>
        <taxon>Bacteria</taxon>
        <taxon>Bacillati</taxon>
        <taxon>Actinomycetota</taxon>
        <taxon>Actinomycetes</taxon>
        <taxon>Mycobacteriales</taxon>
        <taxon>Mycobacteriaceae</taxon>
        <taxon>Mycolicibacter</taxon>
    </lineage>
</organism>
<dbReference type="EC" id="5.4.3.8" evidence="5"/>
<feature type="compositionally biased region" description="Basic and acidic residues" evidence="4">
    <location>
        <begin position="476"/>
        <end position="485"/>
    </location>
</feature>
<dbReference type="Proteomes" id="UP001519535">
    <property type="component" value="Unassembled WGS sequence"/>
</dbReference>
<dbReference type="InterPro" id="IPR015421">
    <property type="entry name" value="PyrdxlP-dep_Trfase_major"/>
</dbReference>
<keyword evidence="2 3" id="KW-0663">Pyridoxal phosphate</keyword>
<sequence length="485" mass="52373">MTAAPGTALDGGNTQRRSFARSNQLQTRLHDLVPGGAHTYARGPDQYPEGMAPVLVRGAGAQVWDVDGNRFIEYGMGLRSVTLGHGYRPVVDAVCAAVADGTNFSRPTTMVVHAAEEFLELVPAADMVKFAKNGSDVTTAAVRLARAVTGRDMVAVCDQPFYSTDDWFIGTTPMARGVPADTIRATARFAYNDLDSLATLFSAYPDRIACVLLEAATATHEPAPGFLHGVRSLCDRHGALLIFDEMITGFRWSLGGAQHYYGVHPDLSCWGKAMANGFPLSALAGRRELMELGGLRTDAARVFLLSTTHGAETAALAAFRAVRRAYLVEDPITRMEQTGRHLASAINAISTELGLAAHMRVIGRPSCLVFETKDAKQQHSQGFRTLFLQEMLQRGVLGQSFVVSAAHTRTDIDETIDATREALLVYRRAIDAGDASRFLSGRPVAPAIRTYAAPRRVASPSAAPPTRKPARHSKPTRYDPDAPPL</sequence>
<reference evidence="5 6" key="1">
    <citation type="submission" date="2021-05" db="EMBL/GenBank/DDBJ databases">
        <title>Mycobacterium acidophilum sp. nov., an extremely acid-tolerant member of the genus Mycobacterium.</title>
        <authorList>
            <person name="Xia J."/>
        </authorList>
    </citation>
    <scope>NUCLEOTIDE SEQUENCE [LARGE SCALE GENOMIC DNA]</scope>
    <source>
        <strain evidence="5 6">M1</strain>
    </source>
</reference>
<keyword evidence="5" id="KW-0413">Isomerase</keyword>
<feature type="region of interest" description="Disordered" evidence="4">
    <location>
        <begin position="1"/>
        <end position="23"/>
    </location>
</feature>
<dbReference type="InterPro" id="IPR015422">
    <property type="entry name" value="PyrdxlP-dep_Trfase_small"/>
</dbReference>
<feature type="compositionally biased region" description="Polar residues" evidence="4">
    <location>
        <begin position="12"/>
        <end position="23"/>
    </location>
</feature>
<evidence type="ECO:0000256" key="3">
    <source>
        <dbReference type="RuleBase" id="RU003560"/>
    </source>
</evidence>
<gene>
    <name evidence="5" type="ORF">KIH27_07880</name>
</gene>
<dbReference type="PANTHER" id="PTHR43713">
    <property type="entry name" value="GLUTAMATE-1-SEMIALDEHYDE 2,1-AMINOMUTASE"/>
    <property type="match status" value="1"/>
</dbReference>
<dbReference type="InterPro" id="IPR015424">
    <property type="entry name" value="PyrdxlP-dep_Trfase"/>
</dbReference>
<keyword evidence="6" id="KW-1185">Reference proteome</keyword>
<proteinExistence type="inferred from homology"/>
<accession>A0ABS5RGV7</accession>
<dbReference type="GO" id="GO:0042286">
    <property type="term" value="F:glutamate-1-semialdehyde 2,1-aminomutase activity"/>
    <property type="evidence" value="ECO:0007669"/>
    <property type="project" value="UniProtKB-EC"/>
</dbReference>
<evidence type="ECO:0000256" key="1">
    <source>
        <dbReference type="ARBA" id="ARBA00001933"/>
    </source>
</evidence>
<protein>
    <submittedName>
        <fullName evidence="5">Glutamate-1-semialdehyde 2,1-aminomutase</fullName>
        <ecNumber evidence="5">5.4.3.8</ecNumber>
    </submittedName>
</protein>
<dbReference type="Gene3D" id="3.40.640.10">
    <property type="entry name" value="Type I PLP-dependent aspartate aminotransferase-like (Major domain)"/>
    <property type="match status" value="1"/>
</dbReference>
<dbReference type="EMBL" id="JAHCLR010000012">
    <property type="protein sequence ID" value="MBS9533506.1"/>
    <property type="molecule type" value="Genomic_DNA"/>
</dbReference>
<evidence type="ECO:0000313" key="6">
    <source>
        <dbReference type="Proteomes" id="UP001519535"/>
    </source>
</evidence>
<dbReference type="Pfam" id="PF00202">
    <property type="entry name" value="Aminotran_3"/>
    <property type="match status" value="1"/>
</dbReference>
<evidence type="ECO:0000313" key="5">
    <source>
        <dbReference type="EMBL" id="MBS9533506.1"/>
    </source>
</evidence>
<evidence type="ECO:0000256" key="4">
    <source>
        <dbReference type="SAM" id="MobiDB-lite"/>
    </source>
</evidence>
<dbReference type="SUPFAM" id="SSF53383">
    <property type="entry name" value="PLP-dependent transferases"/>
    <property type="match status" value="1"/>
</dbReference>
<comment type="similarity">
    <text evidence="3">Belongs to the class-III pyridoxal-phosphate-dependent aminotransferase family.</text>
</comment>
<dbReference type="NCBIfam" id="NF004856">
    <property type="entry name" value="PRK06209.1"/>
    <property type="match status" value="1"/>
</dbReference>